<dbReference type="AlphaFoldDB" id="A0A0D1ECV6"/>
<dbReference type="PATRIC" id="fig|935700.4.peg.2750"/>
<evidence type="ECO:0000313" key="3">
    <source>
        <dbReference type="Proteomes" id="UP000032232"/>
    </source>
</evidence>
<accession>A0A0D1ECV6</accession>
<protein>
    <submittedName>
        <fullName evidence="2">Uncharacterized protein</fullName>
    </submittedName>
</protein>
<keyword evidence="3" id="KW-1185">Reference proteome</keyword>
<feature type="transmembrane region" description="Helical" evidence="1">
    <location>
        <begin position="7"/>
        <end position="31"/>
    </location>
</feature>
<organism evidence="2 3">
    <name type="scientific">Jannaschia aquimarina</name>
    <dbReference type="NCBI Taxonomy" id="935700"/>
    <lineage>
        <taxon>Bacteria</taxon>
        <taxon>Pseudomonadati</taxon>
        <taxon>Pseudomonadota</taxon>
        <taxon>Alphaproteobacteria</taxon>
        <taxon>Rhodobacterales</taxon>
        <taxon>Roseobacteraceae</taxon>
        <taxon>Jannaschia</taxon>
    </lineage>
</organism>
<keyword evidence="1" id="KW-0472">Membrane</keyword>
<keyword evidence="1" id="KW-1133">Transmembrane helix</keyword>
<sequence length="95" mass="10573">MDRGCRLTFIGFVVSLSLNLVCLGFAVAVIAGQRWPPSKVAVPLALEGLNPVLRDAVRGEILDRRDAFPAQRQELERARAEMIARRRVGMPLRMS</sequence>
<name>A0A0D1ECV6_9RHOB</name>
<evidence type="ECO:0000256" key="1">
    <source>
        <dbReference type="SAM" id="Phobius"/>
    </source>
</evidence>
<proteinExistence type="predicted"/>
<reference evidence="2 3" key="1">
    <citation type="submission" date="2015-02" db="EMBL/GenBank/DDBJ databases">
        <title>Genome Sequence of Jannaschia aquimarina DSM28248, a member of the Roseobacter clade.</title>
        <authorList>
            <person name="Voget S."/>
            <person name="Daniel R."/>
        </authorList>
    </citation>
    <scope>NUCLEOTIDE SEQUENCE [LARGE SCALE GENOMIC DNA]</scope>
    <source>
        <strain evidence="2 3">GSW-M26</strain>
    </source>
</reference>
<dbReference type="Proteomes" id="UP000032232">
    <property type="component" value="Unassembled WGS sequence"/>
</dbReference>
<comment type="caution">
    <text evidence="2">The sequence shown here is derived from an EMBL/GenBank/DDBJ whole genome shotgun (WGS) entry which is preliminary data.</text>
</comment>
<gene>
    <name evidence="2" type="ORF">jaqu_26610</name>
</gene>
<keyword evidence="1" id="KW-0812">Transmembrane</keyword>
<dbReference type="EMBL" id="JYFE01000048">
    <property type="protein sequence ID" value="KIT15564.1"/>
    <property type="molecule type" value="Genomic_DNA"/>
</dbReference>
<evidence type="ECO:0000313" key="2">
    <source>
        <dbReference type="EMBL" id="KIT15564.1"/>
    </source>
</evidence>